<dbReference type="AlphaFoldDB" id="A0A1J6VNP9"/>
<sequence length="107" mass="12422">MNEVSNEKALHDAINTYELAAVYLYTPMCGTCQVAGRMLDIVENLPHSFHFEKVNLNYLPKFAEEQSIESVPCLLLYKNSKEVERVYAFQSVPYIYEMMKKVETFTI</sequence>
<dbReference type="InterPro" id="IPR013766">
    <property type="entry name" value="Thioredoxin_domain"/>
</dbReference>
<feature type="domain" description="Thioredoxin" evidence="1">
    <location>
        <begin position="6"/>
        <end position="90"/>
    </location>
</feature>
<evidence type="ECO:0000313" key="2">
    <source>
        <dbReference type="EMBL" id="OIU66949.1"/>
    </source>
</evidence>
<keyword evidence="3" id="KW-1185">Reference proteome</keyword>
<name>A0A1J6VNP9_9BACI</name>
<proteinExistence type="predicted"/>
<dbReference type="Proteomes" id="UP000182062">
    <property type="component" value="Unassembled WGS sequence"/>
</dbReference>
<dbReference type="EMBL" id="MINN01000150">
    <property type="protein sequence ID" value="OIU66949.1"/>
    <property type="molecule type" value="Genomic_DNA"/>
</dbReference>
<comment type="caution">
    <text evidence="2">The sequence shown here is derived from an EMBL/GenBank/DDBJ whole genome shotgun (WGS) entry which is preliminary data.</text>
</comment>
<organism evidence="2 3">
    <name type="scientific">Rossellomorea aquimaris</name>
    <dbReference type="NCBI Taxonomy" id="189382"/>
    <lineage>
        <taxon>Bacteria</taxon>
        <taxon>Bacillati</taxon>
        <taxon>Bacillota</taxon>
        <taxon>Bacilli</taxon>
        <taxon>Bacillales</taxon>
        <taxon>Bacillaceae</taxon>
        <taxon>Rossellomorea</taxon>
    </lineage>
</organism>
<reference evidence="2 3" key="1">
    <citation type="submission" date="2016-09" db="EMBL/GenBank/DDBJ databases">
        <title>Bacillus aquimaris SAMM genome sequence reveals colonization and biosurfactant production capacities.</title>
        <authorList>
            <person name="Waghmode S.R."/>
            <person name="Suryavanshi M.V."/>
        </authorList>
    </citation>
    <scope>NUCLEOTIDE SEQUENCE [LARGE SCALE GENOMIC DNA]</scope>
    <source>
        <strain evidence="2 3">SAMM</strain>
    </source>
</reference>
<gene>
    <name evidence="2" type="ORF">BHE18_13660</name>
</gene>
<dbReference type="Pfam" id="PF00085">
    <property type="entry name" value="Thioredoxin"/>
    <property type="match status" value="1"/>
</dbReference>
<dbReference type="RefSeq" id="WP_071620496.1">
    <property type="nucleotide sequence ID" value="NZ_MINN01000150.1"/>
</dbReference>
<accession>A0A1J6VNP9</accession>
<evidence type="ECO:0000259" key="1">
    <source>
        <dbReference type="Pfam" id="PF00085"/>
    </source>
</evidence>
<evidence type="ECO:0000313" key="3">
    <source>
        <dbReference type="Proteomes" id="UP000182062"/>
    </source>
</evidence>
<dbReference type="Gene3D" id="3.40.30.10">
    <property type="entry name" value="Glutaredoxin"/>
    <property type="match status" value="1"/>
</dbReference>
<dbReference type="SUPFAM" id="SSF52833">
    <property type="entry name" value="Thioredoxin-like"/>
    <property type="match status" value="1"/>
</dbReference>
<protein>
    <submittedName>
        <fullName evidence="2">Thiol reductase thioredoxin</fullName>
    </submittedName>
</protein>
<dbReference type="InterPro" id="IPR036249">
    <property type="entry name" value="Thioredoxin-like_sf"/>
</dbReference>
<dbReference type="CDD" id="cd02947">
    <property type="entry name" value="TRX_family"/>
    <property type="match status" value="1"/>
</dbReference>